<dbReference type="Proteomes" id="UP001499884">
    <property type="component" value="Unassembled WGS sequence"/>
</dbReference>
<evidence type="ECO:0000256" key="1">
    <source>
        <dbReference type="SAM" id="MobiDB-lite"/>
    </source>
</evidence>
<reference evidence="3" key="1">
    <citation type="journal article" date="2019" name="Int. J. Syst. Evol. Microbiol.">
        <title>The Global Catalogue of Microorganisms (GCM) 10K type strain sequencing project: providing services to taxonomists for standard genome sequencing and annotation.</title>
        <authorList>
            <consortium name="The Broad Institute Genomics Platform"/>
            <consortium name="The Broad Institute Genome Sequencing Center for Infectious Disease"/>
            <person name="Wu L."/>
            <person name="Ma J."/>
        </authorList>
    </citation>
    <scope>NUCLEOTIDE SEQUENCE [LARGE SCALE GENOMIC DNA]</scope>
    <source>
        <strain evidence="3">JCM 30846</strain>
    </source>
</reference>
<proteinExistence type="predicted"/>
<organism evidence="2 3">
    <name type="scientific">Streptomyces tremellae</name>
    <dbReference type="NCBI Taxonomy" id="1124239"/>
    <lineage>
        <taxon>Bacteria</taxon>
        <taxon>Bacillati</taxon>
        <taxon>Actinomycetota</taxon>
        <taxon>Actinomycetes</taxon>
        <taxon>Kitasatosporales</taxon>
        <taxon>Streptomycetaceae</taxon>
        <taxon>Streptomyces</taxon>
    </lineage>
</organism>
<name>A0ABP7FFS6_9ACTN</name>
<dbReference type="EMBL" id="BAABEP010000027">
    <property type="protein sequence ID" value="GAA3737945.1"/>
    <property type="molecule type" value="Genomic_DNA"/>
</dbReference>
<feature type="region of interest" description="Disordered" evidence="1">
    <location>
        <begin position="1"/>
        <end position="26"/>
    </location>
</feature>
<accession>A0ABP7FFS6</accession>
<evidence type="ECO:0000313" key="3">
    <source>
        <dbReference type="Proteomes" id="UP001499884"/>
    </source>
</evidence>
<evidence type="ECO:0000313" key="2">
    <source>
        <dbReference type="EMBL" id="GAA3737945.1"/>
    </source>
</evidence>
<gene>
    <name evidence="2" type="ORF">GCM10023082_39020</name>
</gene>
<comment type="caution">
    <text evidence="2">The sequence shown here is derived from an EMBL/GenBank/DDBJ whole genome shotgun (WGS) entry which is preliminary data.</text>
</comment>
<protein>
    <submittedName>
        <fullName evidence="2">Uncharacterized protein</fullName>
    </submittedName>
</protein>
<keyword evidence="3" id="KW-1185">Reference proteome</keyword>
<sequence>MEHPLDSHHLHSPGARTEREATVAAAATAGADAAVRGLELVAPDEARARNPAPRVAFTVALWCRGDAAVEPRTAQLALGQALLATGRYTFLGDRCGA</sequence>